<organism evidence="1 2">
    <name type="scientific">Rhodococcus jostii</name>
    <dbReference type="NCBI Taxonomy" id="132919"/>
    <lineage>
        <taxon>Bacteria</taxon>
        <taxon>Bacillati</taxon>
        <taxon>Actinomycetota</taxon>
        <taxon>Actinomycetes</taxon>
        <taxon>Mycobacteriales</taxon>
        <taxon>Nocardiaceae</taxon>
        <taxon>Rhodococcus</taxon>
    </lineage>
</organism>
<dbReference type="EMBL" id="JAWLKA010000011">
    <property type="protein sequence ID" value="MDV6282706.1"/>
    <property type="molecule type" value="Genomic_DNA"/>
</dbReference>
<protein>
    <submittedName>
        <fullName evidence="1">DUF6226 family protein</fullName>
    </submittedName>
</protein>
<dbReference type="InterPro" id="IPR045773">
    <property type="entry name" value="DUF6226"/>
</dbReference>
<accession>A0ABU4CGN6</accession>
<dbReference type="Pfam" id="PF19736">
    <property type="entry name" value="DUF6226"/>
    <property type="match status" value="1"/>
</dbReference>
<evidence type="ECO:0000313" key="2">
    <source>
        <dbReference type="Proteomes" id="UP001185737"/>
    </source>
</evidence>
<gene>
    <name evidence="1" type="ORF">R3Q59_19585</name>
</gene>
<sequence>MTFELVTITPAQRDQAPLTITFTSFPGLYLRAGAWQDFALPA</sequence>
<proteinExistence type="predicted"/>
<evidence type="ECO:0000313" key="1">
    <source>
        <dbReference type="EMBL" id="MDV6282706.1"/>
    </source>
</evidence>
<dbReference type="RefSeq" id="WP_317569189.1">
    <property type="nucleotide sequence ID" value="NZ_JAWLKA010000011.1"/>
</dbReference>
<dbReference type="Proteomes" id="UP001185737">
    <property type="component" value="Unassembled WGS sequence"/>
</dbReference>
<reference evidence="1 2" key="1">
    <citation type="submission" date="2023-10" db="EMBL/GenBank/DDBJ databases">
        <title>Development of a sustainable strategy for remediation of hydrocarbon-contaminated territories based on the waste exchange concept.</title>
        <authorList>
            <person name="Krivoruchko A."/>
        </authorList>
    </citation>
    <scope>NUCLEOTIDE SEQUENCE [LARGE SCALE GENOMIC DNA]</scope>
    <source>
        <strain evidence="1 2">IEGM 60</strain>
    </source>
</reference>
<comment type="caution">
    <text evidence="1">The sequence shown here is derived from an EMBL/GenBank/DDBJ whole genome shotgun (WGS) entry which is preliminary data.</text>
</comment>
<name>A0ABU4CGN6_RHOJO</name>
<keyword evidence="2" id="KW-1185">Reference proteome</keyword>